<sequence>MINFFIHKKRKQTFLLKTVLIVIEKAYDVKIKTIIAVSEFKIVSKTVVFLSQ</sequence>
<protein>
    <submittedName>
        <fullName evidence="1">Uncharacterized protein</fullName>
    </submittedName>
</protein>
<name>A0A381Q0I8_9ZZZZ</name>
<reference evidence="1" key="1">
    <citation type="submission" date="2018-05" db="EMBL/GenBank/DDBJ databases">
        <authorList>
            <person name="Lanie J.A."/>
            <person name="Ng W.-L."/>
            <person name="Kazmierczak K.M."/>
            <person name="Andrzejewski T.M."/>
            <person name="Davidsen T.M."/>
            <person name="Wayne K.J."/>
            <person name="Tettelin H."/>
            <person name="Glass J.I."/>
            <person name="Rusch D."/>
            <person name="Podicherti R."/>
            <person name="Tsui H.-C.T."/>
            <person name="Winkler M.E."/>
        </authorList>
    </citation>
    <scope>NUCLEOTIDE SEQUENCE</scope>
</reference>
<organism evidence="1">
    <name type="scientific">marine metagenome</name>
    <dbReference type="NCBI Taxonomy" id="408172"/>
    <lineage>
        <taxon>unclassified sequences</taxon>
        <taxon>metagenomes</taxon>
        <taxon>ecological metagenomes</taxon>
    </lineage>
</organism>
<proteinExistence type="predicted"/>
<dbReference type="AlphaFoldDB" id="A0A381Q0I8"/>
<gene>
    <name evidence="1" type="ORF">METZ01_LOCUS25494</name>
</gene>
<dbReference type="EMBL" id="UINC01001153">
    <property type="protein sequence ID" value="SUZ72640.1"/>
    <property type="molecule type" value="Genomic_DNA"/>
</dbReference>
<evidence type="ECO:0000313" key="1">
    <source>
        <dbReference type="EMBL" id="SUZ72640.1"/>
    </source>
</evidence>
<accession>A0A381Q0I8</accession>